<dbReference type="AlphaFoldDB" id="A0CTL1"/>
<gene>
    <name evidence="2" type="ORF">GSPATT00010362001</name>
</gene>
<feature type="region of interest" description="Disordered" evidence="1">
    <location>
        <begin position="94"/>
        <end position="123"/>
    </location>
</feature>
<proteinExistence type="predicted"/>
<evidence type="ECO:0000313" key="2">
    <source>
        <dbReference type="EMBL" id="CAK74128.1"/>
    </source>
</evidence>
<evidence type="ECO:0000313" key="3">
    <source>
        <dbReference type="Proteomes" id="UP000000600"/>
    </source>
</evidence>
<evidence type="ECO:0000256" key="1">
    <source>
        <dbReference type="SAM" id="MobiDB-lite"/>
    </source>
</evidence>
<dbReference type="Proteomes" id="UP000000600">
    <property type="component" value="Unassembled WGS sequence"/>
</dbReference>
<organism evidence="2 3">
    <name type="scientific">Paramecium tetraurelia</name>
    <dbReference type="NCBI Taxonomy" id="5888"/>
    <lineage>
        <taxon>Eukaryota</taxon>
        <taxon>Sar</taxon>
        <taxon>Alveolata</taxon>
        <taxon>Ciliophora</taxon>
        <taxon>Intramacronucleata</taxon>
        <taxon>Oligohymenophorea</taxon>
        <taxon>Peniculida</taxon>
        <taxon>Parameciidae</taxon>
        <taxon>Paramecium</taxon>
    </lineage>
</organism>
<dbReference type="InParanoid" id="A0CTL1"/>
<dbReference type="HOGENOM" id="CLU_1096045_0_0_1"/>
<sequence>MSQPLRVDDFVDELRKYDRKEDFMAVMRSYEQRYYDQFEQFANNNFPPELQRQQIPKQEFLYKQQSQYQKPPVVRSSSANKLDIQDQYQVFSQQSVQPPQITQLPQRPPSRGEIQDPFKRPQDQFDYRLSPVAQQDPYRGLNKQQYNPQQRNPTQIPIQQVPFSPFQAAQAQALINNTQQQQVGLPFGNQVGGSINNPQFQNYGVQQQFYEQQQYQQQTVSYPKAVPNQQQQMDAFLNEIKSQRVQKQQQQQYK</sequence>
<accession>A0CTL1</accession>
<feature type="compositionally biased region" description="Basic and acidic residues" evidence="1">
    <location>
        <begin position="113"/>
        <end position="123"/>
    </location>
</feature>
<name>A0CTL1_PARTE</name>
<reference evidence="2 3" key="1">
    <citation type="journal article" date="2006" name="Nature">
        <title>Global trends of whole-genome duplications revealed by the ciliate Paramecium tetraurelia.</title>
        <authorList>
            <consortium name="Genoscope"/>
            <person name="Aury J.-M."/>
            <person name="Jaillon O."/>
            <person name="Duret L."/>
            <person name="Noel B."/>
            <person name="Jubin C."/>
            <person name="Porcel B.M."/>
            <person name="Segurens B."/>
            <person name="Daubin V."/>
            <person name="Anthouard V."/>
            <person name="Aiach N."/>
            <person name="Arnaiz O."/>
            <person name="Billaut A."/>
            <person name="Beisson J."/>
            <person name="Blanc I."/>
            <person name="Bouhouche K."/>
            <person name="Camara F."/>
            <person name="Duharcourt S."/>
            <person name="Guigo R."/>
            <person name="Gogendeau D."/>
            <person name="Katinka M."/>
            <person name="Keller A.-M."/>
            <person name="Kissmehl R."/>
            <person name="Klotz C."/>
            <person name="Koll F."/>
            <person name="Le Moue A."/>
            <person name="Lepere C."/>
            <person name="Malinsky S."/>
            <person name="Nowacki M."/>
            <person name="Nowak J.K."/>
            <person name="Plattner H."/>
            <person name="Poulain J."/>
            <person name="Ruiz F."/>
            <person name="Serrano V."/>
            <person name="Zagulski M."/>
            <person name="Dessen P."/>
            <person name="Betermier M."/>
            <person name="Weissenbach J."/>
            <person name="Scarpelli C."/>
            <person name="Schachter V."/>
            <person name="Sperling L."/>
            <person name="Meyer E."/>
            <person name="Cohen J."/>
            <person name="Wincker P."/>
        </authorList>
    </citation>
    <scope>NUCLEOTIDE SEQUENCE [LARGE SCALE GENOMIC DNA]</scope>
    <source>
        <strain evidence="2 3">Stock d4-2</strain>
    </source>
</reference>
<keyword evidence="3" id="KW-1185">Reference proteome</keyword>
<dbReference type="EMBL" id="CT868174">
    <property type="protein sequence ID" value="CAK74128.1"/>
    <property type="molecule type" value="Genomic_DNA"/>
</dbReference>
<dbReference type="KEGG" id="ptm:GSPATT00010362001"/>
<dbReference type="RefSeq" id="XP_001441525.1">
    <property type="nucleotide sequence ID" value="XM_001441488.1"/>
</dbReference>
<protein>
    <submittedName>
        <fullName evidence="2">Uncharacterized protein</fullName>
    </submittedName>
</protein>
<dbReference type="OMA" id="VGLPFGN"/>
<dbReference type="GeneID" id="5027310"/>
<dbReference type="OrthoDB" id="308800at2759"/>